<proteinExistence type="predicted"/>
<reference evidence="1" key="1">
    <citation type="submission" date="2022-06" db="EMBL/GenBank/DDBJ databases">
        <title>Gracilimonas sp. CAU 1638 isolated from sea sediment.</title>
        <authorList>
            <person name="Kim W."/>
        </authorList>
    </citation>
    <scope>NUCLEOTIDE SEQUENCE</scope>
    <source>
        <strain evidence="1">CAU 1638</strain>
    </source>
</reference>
<keyword evidence="2" id="KW-1185">Reference proteome</keyword>
<dbReference type="NCBIfam" id="NF008911">
    <property type="entry name" value="PRK12275.1-2"/>
    <property type="match status" value="1"/>
</dbReference>
<accession>A0A9X2RFC2</accession>
<dbReference type="PANTHER" id="PTHR38471">
    <property type="entry name" value="FOUR HELIX BUNDLE PROTEIN"/>
    <property type="match status" value="1"/>
</dbReference>
<sequence>MNKYKNLEIWKRSVDLATEVYSATKSFPKEEKYGITSQMRRCAVSVPSNIAEGAGREGKKEFKYFLHIAYGSIYELETQLLIANNLGYLKDEDHSKLSAEIDEIQKMIYVFANKLNNK</sequence>
<dbReference type="SUPFAM" id="SSF158446">
    <property type="entry name" value="IVS-encoded protein-like"/>
    <property type="match status" value="1"/>
</dbReference>
<evidence type="ECO:0000313" key="1">
    <source>
        <dbReference type="EMBL" id="MCP9290773.1"/>
    </source>
</evidence>
<dbReference type="Proteomes" id="UP001139125">
    <property type="component" value="Unassembled WGS sequence"/>
</dbReference>
<dbReference type="Pfam" id="PF05635">
    <property type="entry name" value="23S_rRNA_IVP"/>
    <property type="match status" value="1"/>
</dbReference>
<organism evidence="1 2">
    <name type="scientific">Gracilimonas sediminicola</name>
    <dbReference type="NCBI Taxonomy" id="2952158"/>
    <lineage>
        <taxon>Bacteria</taxon>
        <taxon>Pseudomonadati</taxon>
        <taxon>Balneolota</taxon>
        <taxon>Balneolia</taxon>
        <taxon>Balneolales</taxon>
        <taxon>Balneolaceae</taxon>
        <taxon>Gracilimonas</taxon>
    </lineage>
</organism>
<dbReference type="EMBL" id="JANDBC010000001">
    <property type="protein sequence ID" value="MCP9290773.1"/>
    <property type="molecule type" value="Genomic_DNA"/>
</dbReference>
<gene>
    <name evidence="1" type="ORF">NM125_04135</name>
</gene>
<dbReference type="InterPro" id="IPR012657">
    <property type="entry name" value="23S_rRNA-intervening_sequence"/>
</dbReference>
<evidence type="ECO:0000313" key="2">
    <source>
        <dbReference type="Proteomes" id="UP001139125"/>
    </source>
</evidence>
<dbReference type="PANTHER" id="PTHR38471:SF2">
    <property type="entry name" value="FOUR HELIX BUNDLE PROTEIN"/>
    <property type="match status" value="1"/>
</dbReference>
<comment type="caution">
    <text evidence="1">The sequence shown here is derived from an EMBL/GenBank/DDBJ whole genome shotgun (WGS) entry which is preliminary data.</text>
</comment>
<dbReference type="AlphaFoldDB" id="A0A9X2RFC2"/>
<protein>
    <submittedName>
        <fullName evidence="1">Four helix bundle protein</fullName>
    </submittedName>
</protein>
<dbReference type="RefSeq" id="WP_255133151.1">
    <property type="nucleotide sequence ID" value="NZ_JANDBC010000001.1"/>
</dbReference>
<dbReference type="NCBIfam" id="TIGR02436">
    <property type="entry name" value="four helix bundle protein"/>
    <property type="match status" value="1"/>
</dbReference>
<name>A0A9X2RFC2_9BACT</name>
<dbReference type="CDD" id="cd16377">
    <property type="entry name" value="23S_rRNA_IVP_like"/>
    <property type="match status" value="1"/>
</dbReference>
<dbReference type="Gene3D" id="1.20.1440.60">
    <property type="entry name" value="23S rRNA-intervening sequence"/>
    <property type="match status" value="1"/>
</dbReference>
<dbReference type="InterPro" id="IPR036583">
    <property type="entry name" value="23S_rRNA_IVS_sf"/>
</dbReference>